<gene>
    <name evidence="2" type="ordered locus">Os01g0265600</name>
    <name evidence="2" type="ORF">OSNPB_010265600</name>
</gene>
<sequence length="135" mass="14384">MPLFQAVPCLVLTSRVDGKAAVTEAALRRRRSSTSFDLRWGGAANLQSDPVSPPSSPLWSPPLSSASSSTLTTSCSPAPHRLPLLARRDLLLHATGSTTLASSTTMTFAIAVERHEVLRTSSLRSKSSDLPAMQK</sequence>
<evidence type="ECO:0000256" key="1">
    <source>
        <dbReference type="SAM" id="MobiDB-lite"/>
    </source>
</evidence>
<reference evidence="2 3" key="3">
    <citation type="journal article" date="2013" name="Rice">
        <title>Improvement of the Oryza sativa Nipponbare reference genome using next generation sequence and optical map data.</title>
        <authorList>
            <person name="Kawahara Y."/>
            <person name="de la Bastide M."/>
            <person name="Hamilton J.P."/>
            <person name="Kanamori H."/>
            <person name="McCombie W.R."/>
            <person name="Ouyang S."/>
            <person name="Schwartz D.C."/>
            <person name="Tanaka T."/>
            <person name="Wu J."/>
            <person name="Zhou S."/>
            <person name="Childs K.L."/>
            <person name="Davidson R.M."/>
            <person name="Lin H."/>
            <person name="Quesada-Ocampo L."/>
            <person name="Vaillancourt B."/>
            <person name="Sakai H."/>
            <person name="Lee S.S."/>
            <person name="Kim J."/>
            <person name="Numa H."/>
            <person name="Itoh T."/>
            <person name="Buell C.R."/>
            <person name="Matsumoto T."/>
        </authorList>
    </citation>
    <scope>NUCLEOTIDE SEQUENCE [LARGE SCALE GENOMIC DNA]</scope>
    <source>
        <strain evidence="3">cv. Nipponbare</strain>
    </source>
</reference>
<dbReference type="Proteomes" id="UP000059680">
    <property type="component" value="Chromosome 1"/>
</dbReference>
<dbReference type="InParanoid" id="A0A0P0V0X0"/>
<accession>A0A0P0V0X0</accession>
<keyword evidence="3" id="KW-1185">Reference proteome</keyword>
<feature type="compositionally biased region" description="Pro residues" evidence="1">
    <location>
        <begin position="51"/>
        <end position="60"/>
    </location>
</feature>
<dbReference type="PaxDb" id="39947-A0A0P0V0X0"/>
<protein>
    <submittedName>
        <fullName evidence="2">Os01g0265600 protein</fullName>
    </submittedName>
</protein>
<feature type="compositionally biased region" description="Low complexity" evidence="1">
    <location>
        <begin position="61"/>
        <end position="74"/>
    </location>
</feature>
<evidence type="ECO:0000313" key="3">
    <source>
        <dbReference type="Proteomes" id="UP000059680"/>
    </source>
</evidence>
<dbReference type="AlphaFoldDB" id="A0A0P0V0X0"/>
<evidence type="ECO:0000313" key="2">
    <source>
        <dbReference type="EMBL" id="BAS71460.1"/>
    </source>
</evidence>
<feature type="region of interest" description="Disordered" evidence="1">
    <location>
        <begin position="44"/>
        <end position="74"/>
    </location>
</feature>
<proteinExistence type="predicted"/>
<dbReference type="EMBL" id="AP014957">
    <property type="protein sequence ID" value="BAS71460.1"/>
    <property type="molecule type" value="Genomic_DNA"/>
</dbReference>
<organism evidence="2 3">
    <name type="scientific">Oryza sativa subsp. japonica</name>
    <name type="common">Rice</name>
    <dbReference type="NCBI Taxonomy" id="39947"/>
    <lineage>
        <taxon>Eukaryota</taxon>
        <taxon>Viridiplantae</taxon>
        <taxon>Streptophyta</taxon>
        <taxon>Embryophyta</taxon>
        <taxon>Tracheophyta</taxon>
        <taxon>Spermatophyta</taxon>
        <taxon>Magnoliopsida</taxon>
        <taxon>Liliopsida</taxon>
        <taxon>Poales</taxon>
        <taxon>Poaceae</taxon>
        <taxon>BOP clade</taxon>
        <taxon>Oryzoideae</taxon>
        <taxon>Oryzeae</taxon>
        <taxon>Oryzinae</taxon>
        <taxon>Oryza</taxon>
        <taxon>Oryza sativa</taxon>
    </lineage>
</organism>
<reference evidence="3" key="1">
    <citation type="journal article" date="2005" name="Nature">
        <title>The map-based sequence of the rice genome.</title>
        <authorList>
            <consortium name="International rice genome sequencing project (IRGSP)"/>
            <person name="Matsumoto T."/>
            <person name="Wu J."/>
            <person name="Kanamori H."/>
            <person name="Katayose Y."/>
            <person name="Fujisawa M."/>
            <person name="Namiki N."/>
            <person name="Mizuno H."/>
            <person name="Yamamoto K."/>
            <person name="Antonio B.A."/>
            <person name="Baba T."/>
            <person name="Sakata K."/>
            <person name="Nagamura Y."/>
            <person name="Aoki H."/>
            <person name="Arikawa K."/>
            <person name="Arita K."/>
            <person name="Bito T."/>
            <person name="Chiden Y."/>
            <person name="Fujitsuka N."/>
            <person name="Fukunaka R."/>
            <person name="Hamada M."/>
            <person name="Harada C."/>
            <person name="Hayashi A."/>
            <person name="Hijishita S."/>
            <person name="Honda M."/>
            <person name="Hosokawa S."/>
            <person name="Ichikawa Y."/>
            <person name="Idonuma A."/>
            <person name="Iijima M."/>
            <person name="Ikeda M."/>
            <person name="Ikeno M."/>
            <person name="Ito K."/>
            <person name="Ito S."/>
            <person name="Ito T."/>
            <person name="Ito Y."/>
            <person name="Ito Y."/>
            <person name="Iwabuchi A."/>
            <person name="Kamiya K."/>
            <person name="Karasawa W."/>
            <person name="Kurita K."/>
            <person name="Katagiri S."/>
            <person name="Kikuta A."/>
            <person name="Kobayashi H."/>
            <person name="Kobayashi N."/>
            <person name="Machita K."/>
            <person name="Maehara T."/>
            <person name="Masukawa M."/>
            <person name="Mizubayashi T."/>
            <person name="Mukai Y."/>
            <person name="Nagasaki H."/>
            <person name="Nagata Y."/>
            <person name="Naito S."/>
            <person name="Nakashima M."/>
            <person name="Nakama Y."/>
            <person name="Nakamichi Y."/>
            <person name="Nakamura M."/>
            <person name="Meguro A."/>
            <person name="Negishi M."/>
            <person name="Ohta I."/>
            <person name="Ohta T."/>
            <person name="Okamoto M."/>
            <person name="Ono N."/>
            <person name="Saji S."/>
            <person name="Sakaguchi M."/>
            <person name="Sakai K."/>
            <person name="Shibata M."/>
            <person name="Shimokawa T."/>
            <person name="Song J."/>
            <person name="Takazaki Y."/>
            <person name="Terasawa K."/>
            <person name="Tsugane M."/>
            <person name="Tsuji K."/>
            <person name="Ueda S."/>
            <person name="Waki K."/>
            <person name="Yamagata H."/>
            <person name="Yamamoto M."/>
            <person name="Yamamoto S."/>
            <person name="Yamane H."/>
            <person name="Yoshiki S."/>
            <person name="Yoshihara R."/>
            <person name="Yukawa K."/>
            <person name="Zhong H."/>
            <person name="Yano M."/>
            <person name="Yuan Q."/>
            <person name="Ouyang S."/>
            <person name="Liu J."/>
            <person name="Jones K.M."/>
            <person name="Gansberger K."/>
            <person name="Moffat K."/>
            <person name="Hill J."/>
            <person name="Bera J."/>
            <person name="Fadrosh D."/>
            <person name="Jin S."/>
            <person name="Johri S."/>
            <person name="Kim M."/>
            <person name="Overton L."/>
            <person name="Reardon M."/>
            <person name="Tsitrin T."/>
            <person name="Vuong H."/>
            <person name="Weaver B."/>
            <person name="Ciecko A."/>
            <person name="Tallon L."/>
            <person name="Jackson J."/>
            <person name="Pai G."/>
            <person name="Aken S.V."/>
            <person name="Utterback T."/>
            <person name="Reidmuller S."/>
            <person name="Feldblyum T."/>
            <person name="Hsiao J."/>
            <person name="Zismann V."/>
            <person name="Iobst S."/>
            <person name="de Vazeille A.R."/>
            <person name="Buell C.R."/>
            <person name="Ying K."/>
            <person name="Li Y."/>
            <person name="Lu T."/>
            <person name="Huang Y."/>
            <person name="Zhao Q."/>
            <person name="Feng Q."/>
            <person name="Zhang L."/>
            <person name="Zhu J."/>
            <person name="Weng Q."/>
            <person name="Mu J."/>
            <person name="Lu Y."/>
            <person name="Fan D."/>
            <person name="Liu Y."/>
            <person name="Guan J."/>
            <person name="Zhang Y."/>
            <person name="Yu S."/>
            <person name="Liu X."/>
            <person name="Zhang Y."/>
            <person name="Hong G."/>
            <person name="Han B."/>
            <person name="Choisne N."/>
            <person name="Demange N."/>
            <person name="Orjeda G."/>
            <person name="Samain S."/>
            <person name="Cattolico L."/>
            <person name="Pelletier E."/>
            <person name="Couloux A."/>
            <person name="Segurens B."/>
            <person name="Wincker P."/>
            <person name="D'Hont A."/>
            <person name="Scarpelli C."/>
            <person name="Weissenbach J."/>
            <person name="Salanoubat M."/>
            <person name="Quetier F."/>
            <person name="Yu Y."/>
            <person name="Kim H.R."/>
            <person name="Rambo T."/>
            <person name="Currie J."/>
            <person name="Collura K."/>
            <person name="Luo M."/>
            <person name="Yang T."/>
            <person name="Ammiraju J.S.S."/>
            <person name="Engler F."/>
            <person name="Soderlund C."/>
            <person name="Wing R.A."/>
            <person name="Palmer L.E."/>
            <person name="de la Bastide M."/>
            <person name="Spiegel L."/>
            <person name="Nascimento L."/>
            <person name="Zutavern T."/>
            <person name="O'Shaughnessy A."/>
            <person name="Dike S."/>
            <person name="Dedhia N."/>
            <person name="Preston R."/>
            <person name="Balija V."/>
            <person name="McCombie W.R."/>
            <person name="Chow T."/>
            <person name="Chen H."/>
            <person name="Chung M."/>
            <person name="Chen C."/>
            <person name="Shaw J."/>
            <person name="Wu H."/>
            <person name="Hsiao K."/>
            <person name="Chao Y."/>
            <person name="Chu M."/>
            <person name="Cheng C."/>
            <person name="Hour A."/>
            <person name="Lee P."/>
            <person name="Lin S."/>
            <person name="Lin Y."/>
            <person name="Liou J."/>
            <person name="Liu S."/>
            <person name="Hsing Y."/>
            <person name="Raghuvanshi S."/>
            <person name="Mohanty A."/>
            <person name="Bharti A.K."/>
            <person name="Gaur A."/>
            <person name="Gupta V."/>
            <person name="Kumar D."/>
            <person name="Ravi V."/>
            <person name="Vij S."/>
            <person name="Kapur A."/>
            <person name="Khurana P."/>
            <person name="Khurana P."/>
            <person name="Khurana J.P."/>
            <person name="Tyagi A.K."/>
            <person name="Gaikwad K."/>
            <person name="Singh A."/>
            <person name="Dalal V."/>
            <person name="Srivastava S."/>
            <person name="Dixit A."/>
            <person name="Pal A.K."/>
            <person name="Ghazi I.A."/>
            <person name="Yadav M."/>
            <person name="Pandit A."/>
            <person name="Bhargava A."/>
            <person name="Sureshbabu K."/>
            <person name="Batra K."/>
            <person name="Sharma T.R."/>
            <person name="Mohapatra T."/>
            <person name="Singh N.K."/>
            <person name="Messing J."/>
            <person name="Nelson A.B."/>
            <person name="Fuks G."/>
            <person name="Kavchok S."/>
            <person name="Keizer G."/>
            <person name="Linton E."/>
            <person name="Llaca V."/>
            <person name="Song R."/>
            <person name="Tanyolac B."/>
            <person name="Young S."/>
            <person name="Ho-Il K."/>
            <person name="Hahn J.H."/>
            <person name="Sangsakoo G."/>
            <person name="Vanavichit A."/>
            <person name="de Mattos Luiz.A.T."/>
            <person name="Zimmer P.D."/>
            <person name="Malone G."/>
            <person name="Dellagostin O."/>
            <person name="de Oliveira A.C."/>
            <person name="Bevan M."/>
            <person name="Bancroft I."/>
            <person name="Minx P."/>
            <person name="Cordum H."/>
            <person name="Wilson R."/>
            <person name="Cheng Z."/>
            <person name="Jin W."/>
            <person name="Jiang J."/>
            <person name="Leong S.A."/>
            <person name="Iwama H."/>
            <person name="Gojobori T."/>
            <person name="Itoh T."/>
            <person name="Niimura Y."/>
            <person name="Fujii Y."/>
            <person name="Habara T."/>
            <person name="Sakai H."/>
            <person name="Sato Y."/>
            <person name="Wilson G."/>
            <person name="Kumar K."/>
            <person name="McCouch S."/>
            <person name="Juretic N."/>
            <person name="Hoen D."/>
            <person name="Wright S."/>
            <person name="Bruskiewich R."/>
            <person name="Bureau T."/>
            <person name="Miyao A."/>
            <person name="Hirochika H."/>
            <person name="Nishikawa T."/>
            <person name="Kadowaki K."/>
            <person name="Sugiura M."/>
            <person name="Burr B."/>
            <person name="Sasaki T."/>
        </authorList>
    </citation>
    <scope>NUCLEOTIDE SEQUENCE [LARGE SCALE GENOMIC DNA]</scope>
    <source>
        <strain evidence="3">cv. Nipponbare</strain>
    </source>
</reference>
<name>A0A0P0V0X0_ORYSJ</name>
<reference evidence="2 3" key="2">
    <citation type="journal article" date="2013" name="Plant Cell Physiol.">
        <title>Rice Annotation Project Database (RAP-DB): an integrative and interactive database for rice genomics.</title>
        <authorList>
            <person name="Sakai H."/>
            <person name="Lee S.S."/>
            <person name="Tanaka T."/>
            <person name="Numa H."/>
            <person name="Kim J."/>
            <person name="Kawahara Y."/>
            <person name="Wakimoto H."/>
            <person name="Yang C.C."/>
            <person name="Iwamoto M."/>
            <person name="Abe T."/>
            <person name="Yamada Y."/>
            <person name="Muto A."/>
            <person name="Inokuchi H."/>
            <person name="Ikemura T."/>
            <person name="Matsumoto T."/>
            <person name="Sasaki T."/>
            <person name="Itoh T."/>
        </authorList>
    </citation>
    <scope>NUCLEOTIDE SEQUENCE [LARGE SCALE GENOMIC DNA]</scope>
    <source>
        <strain evidence="3">cv. Nipponbare</strain>
    </source>
</reference>